<dbReference type="Gene3D" id="3.40.50.1980">
    <property type="entry name" value="Nitrogenase molybdenum iron protein domain"/>
    <property type="match status" value="2"/>
</dbReference>
<proteinExistence type="inferred from homology"/>
<dbReference type="Proteomes" id="UP000179627">
    <property type="component" value="Unassembled WGS sequence"/>
</dbReference>
<evidence type="ECO:0000256" key="6">
    <source>
        <dbReference type="SAM" id="MobiDB-lite"/>
    </source>
</evidence>
<evidence type="ECO:0000313" key="8">
    <source>
        <dbReference type="Proteomes" id="UP000179627"/>
    </source>
</evidence>
<dbReference type="PANTHER" id="PTHR42953">
    <property type="entry name" value="HIGH-AFFINITY ZINC UPTAKE SYSTEM PROTEIN ZNUA-RELATED"/>
    <property type="match status" value="1"/>
</dbReference>
<dbReference type="Pfam" id="PF01297">
    <property type="entry name" value="ZnuA"/>
    <property type="match status" value="1"/>
</dbReference>
<dbReference type="GO" id="GO:0030313">
    <property type="term" value="C:cell envelope"/>
    <property type="evidence" value="ECO:0007669"/>
    <property type="project" value="UniProtKB-SubCell"/>
</dbReference>
<dbReference type="GO" id="GO:0007155">
    <property type="term" value="P:cell adhesion"/>
    <property type="evidence" value="ECO:0007669"/>
    <property type="project" value="InterPro"/>
</dbReference>
<keyword evidence="4" id="KW-0732">Signal</keyword>
<dbReference type="AlphaFoldDB" id="A0A1S1QYS1"/>
<keyword evidence="3" id="KW-0479">Metal-binding</keyword>
<evidence type="ECO:0000256" key="2">
    <source>
        <dbReference type="ARBA" id="ARBA00022448"/>
    </source>
</evidence>
<name>A0A1S1QYS1_9ACTN</name>
<dbReference type="RefSeq" id="WP_071084196.1">
    <property type="nucleotide sequence ID" value="NZ_MBLM01000109.1"/>
</dbReference>
<comment type="subcellular location">
    <subcellularLocation>
        <location evidence="1">Cell envelope</location>
    </subcellularLocation>
</comment>
<dbReference type="EMBL" id="MBLM01000109">
    <property type="protein sequence ID" value="OHV38415.1"/>
    <property type="molecule type" value="Genomic_DNA"/>
</dbReference>
<dbReference type="InterPro" id="IPR006129">
    <property type="entry name" value="AdhesinB"/>
</dbReference>
<dbReference type="PRINTS" id="PR00691">
    <property type="entry name" value="ADHESINB"/>
</dbReference>
<feature type="region of interest" description="Disordered" evidence="6">
    <location>
        <begin position="120"/>
        <end position="142"/>
    </location>
</feature>
<dbReference type="OrthoDB" id="9810636at2"/>
<dbReference type="InterPro" id="IPR006127">
    <property type="entry name" value="ZnuA-like"/>
</dbReference>
<dbReference type="GO" id="GO:0046872">
    <property type="term" value="F:metal ion binding"/>
    <property type="evidence" value="ECO:0007669"/>
    <property type="project" value="UniProtKB-KW"/>
</dbReference>
<dbReference type="GO" id="GO:0030001">
    <property type="term" value="P:metal ion transport"/>
    <property type="evidence" value="ECO:0007669"/>
    <property type="project" value="InterPro"/>
</dbReference>
<reference evidence="8" key="1">
    <citation type="submission" date="2016-07" db="EMBL/GenBank/DDBJ databases">
        <title>Sequence Frankia sp. strain CcI1.17.</title>
        <authorList>
            <person name="Ghodhbane-Gtari F."/>
            <person name="Swanson E."/>
            <person name="Gueddou A."/>
            <person name="Morris K."/>
            <person name="Hezbri K."/>
            <person name="Ktari A."/>
            <person name="Nouioui I."/>
            <person name="Abebe-Akele F."/>
            <person name="Simpson S."/>
            <person name="Thomas K."/>
            <person name="Gtari M."/>
            <person name="Tisa L.S."/>
            <person name="Hurst S."/>
        </authorList>
    </citation>
    <scope>NUCLEOTIDE SEQUENCE [LARGE SCALE GENOMIC DNA]</scope>
    <source>
        <strain evidence="8">Cc1.17</strain>
    </source>
</reference>
<dbReference type="InterPro" id="IPR006128">
    <property type="entry name" value="Lipoprotein_PsaA-like"/>
</dbReference>
<dbReference type="PANTHER" id="PTHR42953:SF1">
    <property type="entry name" value="METAL-BINDING PROTEIN HI_0362-RELATED"/>
    <property type="match status" value="1"/>
</dbReference>
<evidence type="ECO:0000256" key="5">
    <source>
        <dbReference type="RuleBase" id="RU003512"/>
    </source>
</evidence>
<keyword evidence="8" id="KW-1185">Reference proteome</keyword>
<protein>
    <submittedName>
        <fullName evidence="7">Manganese ABC transporter</fullName>
    </submittedName>
</protein>
<comment type="caution">
    <text evidence="7">The sequence shown here is derived from an EMBL/GenBank/DDBJ whole genome shotgun (WGS) entry which is preliminary data.</text>
</comment>
<dbReference type="SUPFAM" id="SSF53807">
    <property type="entry name" value="Helical backbone' metal receptor"/>
    <property type="match status" value="1"/>
</dbReference>
<feature type="compositionally biased region" description="Acidic residues" evidence="6">
    <location>
        <begin position="121"/>
        <end position="136"/>
    </location>
</feature>
<gene>
    <name evidence="7" type="ORF">CC117_15645</name>
</gene>
<evidence type="ECO:0000313" key="7">
    <source>
        <dbReference type="EMBL" id="OHV38415.1"/>
    </source>
</evidence>
<keyword evidence="2 5" id="KW-0813">Transport</keyword>
<evidence type="ECO:0000256" key="1">
    <source>
        <dbReference type="ARBA" id="ARBA00004196"/>
    </source>
</evidence>
<organism evidence="7 8">
    <name type="scientific">Parafrankia colletiae</name>
    <dbReference type="NCBI Taxonomy" id="573497"/>
    <lineage>
        <taxon>Bacteria</taxon>
        <taxon>Bacillati</taxon>
        <taxon>Actinomycetota</taxon>
        <taxon>Actinomycetes</taxon>
        <taxon>Frankiales</taxon>
        <taxon>Frankiaceae</taxon>
        <taxon>Parafrankia</taxon>
    </lineage>
</organism>
<comment type="similarity">
    <text evidence="5">Belongs to the bacterial solute-binding protein 9 family.</text>
</comment>
<accession>A0A1S1QYS1</accession>
<dbReference type="PRINTS" id="PR00690">
    <property type="entry name" value="ADHESNFAMILY"/>
</dbReference>
<evidence type="ECO:0000256" key="4">
    <source>
        <dbReference type="ARBA" id="ARBA00022729"/>
    </source>
</evidence>
<evidence type="ECO:0000256" key="3">
    <source>
        <dbReference type="ARBA" id="ARBA00022723"/>
    </source>
</evidence>
<sequence>MVTVAALAAVLAGCGGSDAGEGAGGDGAAPRVVATTTYAADFARAVGGDGVQVTQILRPGVDPHDYEPSPADLEALAEADLLIENGVGLESWLDDAISASGFHGTEIVMADRVTIRHHEDDGAEHDESDEHGDEDGDPHIWHDPRNAKVMATNIQIGLATVDPESAAEYQANLDSYSAELDELDRYTEQQINTIPSDRRKLVTNHDSFGYYVERYGLEFVGSIIPSFDTAAELSGRAIDDIVEKIRSSGTVAVFSESSLPPRTAQTIGSEAGVRVVAGEEALYADTLGPAGSAGATYLTAERHNTDTIVGALR</sequence>
<dbReference type="InterPro" id="IPR050492">
    <property type="entry name" value="Bact_metal-bind_prot9"/>
</dbReference>